<dbReference type="KEGG" id="nde:NIDE4353"/>
<gene>
    <name evidence="2" type="ORF">NIDE4353</name>
</gene>
<evidence type="ECO:0000313" key="2">
    <source>
        <dbReference type="EMBL" id="CBK44013.1"/>
    </source>
</evidence>
<dbReference type="OrthoDB" id="9799583at2"/>
<dbReference type="HOGENOM" id="CLU_1640709_0_0_0"/>
<feature type="chain" id="PRO_5003119728" description="Lipoprotein" evidence="1">
    <location>
        <begin position="25"/>
        <end position="161"/>
    </location>
</feature>
<protein>
    <recommendedName>
        <fullName evidence="4">Lipoprotein</fullName>
    </recommendedName>
</protein>
<keyword evidence="3" id="KW-1185">Reference proteome</keyword>
<evidence type="ECO:0000256" key="1">
    <source>
        <dbReference type="SAM" id="SignalP"/>
    </source>
</evidence>
<dbReference type="EMBL" id="FP929003">
    <property type="protein sequence ID" value="CBK44013.1"/>
    <property type="molecule type" value="Genomic_DNA"/>
</dbReference>
<proteinExistence type="predicted"/>
<evidence type="ECO:0008006" key="4">
    <source>
        <dbReference type="Google" id="ProtNLM"/>
    </source>
</evidence>
<sequence>MKLKRLSFLSICVGALVLQACSHAPRPQEASWAEPVSGEISLHRAEHAVLAGEWEYEESGMVVPLRLDRFGNGSYDFKDGRFRTDVLTDHRWAGAWAQRENDREGGFEITLSPDYSEGEGRWWYTRIESDAAPTKAGGTFHVMKVQSIVENQPVPGARASQ</sequence>
<name>D8P931_9BACT</name>
<dbReference type="PROSITE" id="PS51257">
    <property type="entry name" value="PROKAR_LIPOPROTEIN"/>
    <property type="match status" value="1"/>
</dbReference>
<organism evidence="2 3">
    <name type="scientific">Nitrospira defluvii</name>
    <dbReference type="NCBI Taxonomy" id="330214"/>
    <lineage>
        <taxon>Bacteria</taxon>
        <taxon>Pseudomonadati</taxon>
        <taxon>Nitrospirota</taxon>
        <taxon>Nitrospiria</taxon>
        <taxon>Nitrospirales</taxon>
        <taxon>Nitrospiraceae</taxon>
        <taxon>Nitrospira</taxon>
    </lineage>
</organism>
<accession>D8P931</accession>
<evidence type="ECO:0000313" key="3">
    <source>
        <dbReference type="Proteomes" id="UP000001660"/>
    </source>
</evidence>
<feature type="signal peptide" evidence="1">
    <location>
        <begin position="1"/>
        <end position="24"/>
    </location>
</feature>
<keyword evidence="1" id="KW-0732">Signal</keyword>
<reference evidence="2 3" key="1">
    <citation type="journal article" date="2010" name="Proc. Natl. Acad. Sci. U.S.A.">
        <title>A Nitrospira metagenome illuminates the physiology and evolution of globally important nitrite-oxidizing bacteria.</title>
        <authorList>
            <person name="Lucker S."/>
            <person name="Wagner M."/>
            <person name="Maixner F."/>
            <person name="Pelletier E."/>
            <person name="Koch H."/>
            <person name="Vacherie B."/>
            <person name="Rattei T."/>
            <person name="Sinninghe Damste J."/>
            <person name="Spieck E."/>
            <person name="Le Paslier D."/>
            <person name="Daims H."/>
        </authorList>
    </citation>
    <scope>NUCLEOTIDE SEQUENCE [LARGE SCALE GENOMIC DNA]</scope>
</reference>
<dbReference type="Proteomes" id="UP000001660">
    <property type="component" value="Chromosome"/>
</dbReference>
<dbReference type="AlphaFoldDB" id="D8P931"/>